<sequence length="111" mass="13419">MNPKIYATKQGEHLKMCVHSKARFVEEQGEVVEGENCLKMKRMDEKYCSMRQTHTPDGDANNPHFPIPKLRLRHFCFRYSHHFLFLFHFQFNSTVFSSHNNFRRFELQLRI</sequence>
<proteinExistence type="predicted"/>
<accession>A0AAN9RXH9</accession>
<dbReference type="AlphaFoldDB" id="A0AAN9RXH9"/>
<gene>
    <name evidence="1" type="ORF">VNO78_30793</name>
</gene>
<comment type="caution">
    <text evidence="1">The sequence shown here is derived from an EMBL/GenBank/DDBJ whole genome shotgun (WGS) entry which is preliminary data.</text>
</comment>
<reference evidence="1 2" key="1">
    <citation type="submission" date="2024-01" db="EMBL/GenBank/DDBJ databases">
        <title>The genomes of 5 underutilized Papilionoideae crops provide insights into root nodulation and disease resistanc.</title>
        <authorList>
            <person name="Jiang F."/>
        </authorList>
    </citation>
    <scope>NUCLEOTIDE SEQUENCE [LARGE SCALE GENOMIC DNA]</scope>
    <source>
        <strain evidence="1">DUOXIRENSHENG_FW03</strain>
        <tissue evidence="1">Leaves</tissue>
    </source>
</reference>
<name>A0AAN9RXH9_PSOTE</name>
<keyword evidence="2" id="KW-1185">Reference proteome</keyword>
<protein>
    <submittedName>
        <fullName evidence="1">Uncharacterized protein</fullName>
    </submittedName>
</protein>
<dbReference type="Proteomes" id="UP001386955">
    <property type="component" value="Unassembled WGS sequence"/>
</dbReference>
<organism evidence="1 2">
    <name type="scientific">Psophocarpus tetragonolobus</name>
    <name type="common">Winged bean</name>
    <name type="synonym">Dolichos tetragonolobus</name>
    <dbReference type="NCBI Taxonomy" id="3891"/>
    <lineage>
        <taxon>Eukaryota</taxon>
        <taxon>Viridiplantae</taxon>
        <taxon>Streptophyta</taxon>
        <taxon>Embryophyta</taxon>
        <taxon>Tracheophyta</taxon>
        <taxon>Spermatophyta</taxon>
        <taxon>Magnoliopsida</taxon>
        <taxon>eudicotyledons</taxon>
        <taxon>Gunneridae</taxon>
        <taxon>Pentapetalae</taxon>
        <taxon>rosids</taxon>
        <taxon>fabids</taxon>
        <taxon>Fabales</taxon>
        <taxon>Fabaceae</taxon>
        <taxon>Papilionoideae</taxon>
        <taxon>50 kb inversion clade</taxon>
        <taxon>NPAAA clade</taxon>
        <taxon>indigoferoid/millettioid clade</taxon>
        <taxon>Phaseoleae</taxon>
        <taxon>Psophocarpus</taxon>
    </lineage>
</organism>
<dbReference type="EMBL" id="JAYMYS010000008">
    <property type="protein sequence ID" value="KAK7385086.1"/>
    <property type="molecule type" value="Genomic_DNA"/>
</dbReference>
<evidence type="ECO:0000313" key="2">
    <source>
        <dbReference type="Proteomes" id="UP001386955"/>
    </source>
</evidence>
<evidence type="ECO:0000313" key="1">
    <source>
        <dbReference type="EMBL" id="KAK7385086.1"/>
    </source>
</evidence>